<comment type="catalytic activity">
    <reaction evidence="7">
        <text>N(2)-acetyl-L-ornithine + 2-oxoglutarate = N-acetyl-L-glutamate 5-semialdehyde + L-glutamate</text>
        <dbReference type="Rhea" id="RHEA:18049"/>
        <dbReference type="ChEBI" id="CHEBI:16810"/>
        <dbReference type="ChEBI" id="CHEBI:29123"/>
        <dbReference type="ChEBI" id="CHEBI:29985"/>
        <dbReference type="ChEBI" id="CHEBI:57805"/>
        <dbReference type="EC" id="2.6.1.11"/>
    </reaction>
</comment>
<proteinExistence type="inferred from homology"/>
<dbReference type="AlphaFoldDB" id="A0AAJ2R0W2"/>
<feature type="binding site" evidence="7">
    <location>
        <position position="138"/>
    </location>
    <ligand>
        <name>N(2)-acetyl-L-ornithine</name>
        <dbReference type="ChEBI" id="CHEBI:57805"/>
    </ligand>
</feature>
<dbReference type="PIRSF" id="PIRSF000521">
    <property type="entry name" value="Transaminase_4ab_Lys_Orn"/>
    <property type="match status" value="1"/>
</dbReference>
<feature type="binding site" evidence="7">
    <location>
        <position position="279"/>
    </location>
    <ligand>
        <name>N(2)-acetyl-L-ornithine</name>
        <dbReference type="ChEBI" id="CHEBI:57805"/>
    </ligand>
</feature>
<feature type="binding site" evidence="7">
    <location>
        <position position="135"/>
    </location>
    <ligand>
        <name>pyridoxal 5'-phosphate</name>
        <dbReference type="ChEBI" id="CHEBI:597326"/>
    </ligand>
</feature>
<dbReference type="GO" id="GO:0005737">
    <property type="term" value="C:cytoplasm"/>
    <property type="evidence" value="ECO:0007669"/>
    <property type="project" value="UniProtKB-SubCell"/>
</dbReference>
<dbReference type="InterPro" id="IPR050103">
    <property type="entry name" value="Class-III_PLP-dep_AT"/>
</dbReference>
<comment type="pathway">
    <text evidence="7">Amino-acid biosynthesis; L-arginine biosynthesis; N(2)-acetyl-L-ornithine from L-glutamate: step 4/4.</text>
</comment>
<dbReference type="PROSITE" id="PS00600">
    <property type="entry name" value="AA_TRANSFER_CLASS_3"/>
    <property type="match status" value="1"/>
</dbReference>
<reference evidence="8" key="1">
    <citation type="submission" date="2023-11" db="EMBL/GenBank/DDBJ databases">
        <title>Identification and selenium tolerance of Delftia acidovorans R3-25.</title>
        <authorList>
            <person name="Zhang S."/>
            <person name="Liu Y."/>
            <person name="Guo Y."/>
        </authorList>
    </citation>
    <scope>NUCLEOTIDE SEQUENCE</scope>
    <source>
        <strain evidence="8">R3-25</strain>
    </source>
</reference>
<comment type="subcellular location">
    <subcellularLocation>
        <location evidence="7">Cytoplasm</location>
    </subcellularLocation>
</comment>
<dbReference type="SUPFAM" id="SSF53383">
    <property type="entry name" value="PLP-dependent transferases"/>
    <property type="match status" value="1"/>
</dbReference>
<dbReference type="InterPro" id="IPR004636">
    <property type="entry name" value="AcOrn/SuccOrn_fam"/>
</dbReference>
<keyword evidence="7" id="KW-0028">Amino-acid biosynthesis</keyword>
<comment type="similarity">
    <text evidence="7">Belongs to the class-III pyridoxal-phosphate-dependent aminotransferase family. ArgD subfamily.</text>
</comment>
<protein>
    <recommendedName>
        <fullName evidence="7">Acetylornithine aminotransferase</fullName>
        <shortName evidence="7">ACOAT</shortName>
        <ecNumber evidence="7">2.6.1.11</ecNumber>
    </recommendedName>
</protein>
<keyword evidence="4 7" id="KW-0808">Transferase</keyword>
<dbReference type="InterPro" id="IPR049704">
    <property type="entry name" value="Aminotrans_3_PPA_site"/>
</dbReference>
<evidence type="ECO:0000256" key="1">
    <source>
        <dbReference type="ARBA" id="ARBA00004946"/>
    </source>
</evidence>
<dbReference type="FunFam" id="3.40.640.10:FF:000004">
    <property type="entry name" value="Acetylornithine aminotransferase"/>
    <property type="match status" value="1"/>
</dbReference>
<feature type="binding site" evidence="7">
    <location>
        <position position="280"/>
    </location>
    <ligand>
        <name>pyridoxal 5'-phosphate</name>
        <dbReference type="ChEBI" id="CHEBI:597326"/>
    </ligand>
</feature>
<feature type="modified residue" description="N6-(pyridoxal phosphate)lysine" evidence="7">
    <location>
        <position position="251"/>
    </location>
</feature>
<dbReference type="EC" id="2.6.1.11" evidence="7"/>
<evidence type="ECO:0000256" key="6">
    <source>
        <dbReference type="ARBA" id="ARBA00049111"/>
    </source>
</evidence>
<feature type="binding site" evidence="7">
    <location>
        <begin position="222"/>
        <end position="225"/>
    </location>
    <ligand>
        <name>pyridoxal 5'-phosphate</name>
        <dbReference type="ChEBI" id="CHEBI:597326"/>
    </ligand>
</feature>
<keyword evidence="3 7" id="KW-0032">Aminotransferase</keyword>
<dbReference type="Gene3D" id="3.40.640.10">
    <property type="entry name" value="Type I PLP-dependent aspartate aminotransferase-like (Major domain)"/>
    <property type="match status" value="1"/>
</dbReference>
<comment type="catalytic activity">
    <reaction evidence="6">
        <text>L-2,4-diaminobutanoate + 2-oxoglutarate = L-aspartate 4-semialdehyde + L-glutamate</text>
        <dbReference type="Rhea" id="RHEA:11160"/>
        <dbReference type="ChEBI" id="CHEBI:16810"/>
        <dbReference type="ChEBI" id="CHEBI:29985"/>
        <dbReference type="ChEBI" id="CHEBI:58761"/>
        <dbReference type="ChEBI" id="CHEBI:537519"/>
        <dbReference type="EC" id="2.6.1.76"/>
    </reaction>
</comment>
<comment type="cofactor">
    <cofactor evidence="7">
        <name>pyridoxal 5'-phosphate</name>
        <dbReference type="ChEBI" id="CHEBI:597326"/>
    </cofactor>
    <text evidence="7">Binds 1 pyridoxal phosphate per subunit.</text>
</comment>
<dbReference type="InterPro" id="IPR015421">
    <property type="entry name" value="PyrdxlP-dep_Trfase_major"/>
</dbReference>
<dbReference type="CDD" id="cd00610">
    <property type="entry name" value="OAT_like"/>
    <property type="match status" value="1"/>
</dbReference>
<dbReference type="EMBL" id="JAWWMZ010000009">
    <property type="protein sequence ID" value="MDX4955954.1"/>
    <property type="molecule type" value="Genomic_DNA"/>
</dbReference>
<keyword evidence="2 7" id="KW-0055">Arginine biosynthesis</keyword>
<name>A0AAJ2R0W2_DELAC</name>
<organism evidence="8 9">
    <name type="scientific">Delftia acidovorans</name>
    <name type="common">Pseudomonas acidovorans</name>
    <name type="synonym">Comamonas acidovorans</name>
    <dbReference type="NCBI Taxonomy" id="80866"/>
    <lineage>
        <taxon>Bacteria</taxon>
        <taxon>Pseudomonadati</taxon>
        <taxon>Pseudomonadota</taxon>
        <taxon>Betaproteobacteria</taxon>
        <taxon>Burkholderiales</taxon>
        <taxon>Comamonadaceae</taxon>
        <taxon>Delftia</taxon>
    </lineage>
</organism>
<dbReference type="InterPro" id="IPR005814">
    <property type="entry name" value="Aminotrans_3"/>
</dbReference>
<dbReference type="Pfam" id="PF00202">
    <property type="entry name" value="Aminotran_3"/>
    <property type="match status" value="1"/>
</dbReference>
<dbReference type="GO" id="GO:0045303">
    <property type="term" value="F:diaminobutyrate-2-oxoglutarate transaminase activity"/>
    <property type="evidence" value="ECO:0007669"/>
    <property type="project" value="UniProtKB-EC"/>
</dbReference>
<evidence type="ECO:0000256" key="4">
    <source>
        <dbReference type="ARBA" id="ARBA00022679"/>
    </source>
</evidence>
<dbReference type="NCBIfam" id="NF002325">
    <property type="entry name" value="PRK01278.1"/>
    <property type="match status" value="1"/>
</dbReference>
<dbReference type="InterPro" id="IPR015422">
    <property type="entry name" value="PyrdxlP-dep_Trfase_small"/>
</dbReference>
<dbReference type="Gene3D" id="3.90.1150.10">
    <property type="entry name" value="Aspartate Aminotransferase, domain 1"/>
    <property type="match status" value="1"/>
</dbReference>
<comment type="caution">
    <text evidence="7">Lacks conserved residue(s) required for the propagation of feature annotation.</text>
</comment>
<evidence type="ECO:0000256" key="3">
    <source>
        <dbReference type="ARBA" id="ARBA00022576"/>
    </source>
</evidence>
<accession>A0AAJ2R0W2</accession>
<dbReference type="GO" id="GO:0030170">
    <property type="term" value="F:pyridoxal phosphate binding"/>
    <property type="evidence" value="ECO:0007669"/>
    <property type="project" value="InterPro"/>
</dbReference>
<dbReference type="GO" id="GO:0003992">
    <property type="term" value="F:N2-acetyl-L-ornithine:2-oxoglutarate 5-aminotransferase activity"/>
    <property type="evidence" value="ECO:0007669"/>
    <property type="project" value="UniProtKB-UniRule"/>
</dbReference>
<sequence>MTAFIEAASPHVMNTYGRVPIALERGQGCRVWDVNGKQYLDALGGIAVNTLGHNHPKLVPALQDQVAKLIHTSNYYHVPGQETLAKLLTERSKMTNVFFCSTGLEANEAAIKIARKYGVDKGIAKPVIVVYEHAFHGRSIATMTATGNPKVRDGFGPLLDGFLRVPVNDFEALQQATAGNPDVVAVMMEPIQGEGGLHPMRIEYMQQVRALCDANGWLMMFDEVQAGMGRTGKWFAHQWAGIIPDVMTLAKGLGSGVPIGAVVAHGKAATVLQPGNHGSTFGGNPLAMRAGIETIRIMEEDGLLAHTTKVGDHLKATLQKELADVKGVVDVRGQGLIIGIELNKPCGALLGRGAEAGLLFSVTADTVVRLVPPLIMTEAEADEVVAKLKPLIVQFLSE</sequence>
<dbReference type="PANTHER" id="PTHR11986">
    <property type="entry name" value="AMINOTRANSFERASE CLASS III"/>
    <property type="match status" value="1"/>
</dbReference>
<keyword evidence="7" id="KW-0963">Cytoplasm</keyword>
<gene>
    <name evidence="7" type="primary">argD</name>
    <name evidence="8" type="ORF">SGN30_21255</name>
</gene>
<dbReference type="PANTHER" id="PTHR11986:SF113">
    <property type="entry name" value="SUCCINYLORNITHINE TRANSAMINASE"/>
    <property type="match status" value="1"/>
</dbReference>
<dbReference type="GO" id="GO:0042802">
    <property type="term" value="F:identical protein binding"/>
    <property type="evidence" value="ECO:0007669"/>
    <property type="project" value="TreeGrafter"/>
</dbReference>
<evidence type="ECO:0000256" key="2">
    <source>
        <dbReference type="ARBA" id="ARBA00022571"/>
    </source>
</evidence>
<dbReference type="GO" id="GO:0006526">
    <property type="term" value="P:L-arginine biosynthetic process"/>
    <property type="evidence" value="ECO:0007669"/>
    <property type="project" value="UniProtKB-UniRule"/>
</dbReference>
<evidence type="ECO:0000313" key="8">
    <source>
        <dbReference type="EMBL" id="MDX4955954.1"/>
    </source>
</evidence>
<evidence type="ECO:0000256" key="7">
    <source>
        <dbReference type="HAMAP-Rule" id="MF_01107"/>
    </source>
</evidence>
<dbReference type="HAMAP" id="MF_01107">
    <property type="entry name" value="ArgD_aminotrans_3"/>
    <property type="match status" value="1"/>
</dbReference>
<comment type="miscellaneous">
    <text evidence="7">May also have succinyldiaminopimelate aminotransferase activity, thus carrying out the corresponding step in lysine biosynthesis.</text>
</comment>
<dbReference type="Proteomes" id="UP001287445">
    <property type="component" value="Unassembled WGS sequence"/>
</dbReference>
<comment type="subunit">
    <text evidence="7">Homodimer.</text>
</comment>
<evidence type="ECO:0000256" key="5">
    <source>
        <dbReference type="ARBA" id="ARBA00022898"/>
    </source>
</evidence>
<evidence type="ECO:0000313" key="9">
    <source>
        <dbReference type="Proteomes" id="UP001287445"/>
    </source>
</evidence>
<comment type="caution">
    <text evidence="8">The sequence shown here is derived from an EMBL/GenBank/DDBJ whole genome shotgun (WGS) entry which is preliminary data.</text>
</comment>
<dbReference type="RefSeq" id="WP_013803661.1">
    <property type="nucleotide sequence ID" value="NZ_CP022656.1"/>
</dbReference>
<keyword evidence="5 7" id="KW-0663">Pyridoxal phosphate</keyword>
<dbReference type="InterPro" id="IPR015424">
    <property type="entry name" value="PyrdxlP-dep_Trfase"/>
</dbReference>
<comment type="pathway">
    <text evidence="1">Amine and polyamine biosynthesis; ectoine biosynthesis; L-ectoine from L-aspartate 4-semialdehyde: step 1/3.</text>
</comment>
<dbReference type="NCBIfam" id="TIGR00707">
    <property type="entry name" value="argD"/>
    <property type="match status" value="1"/>
</dbReference>